<dbReference type="PANTHER" id="PTHR32289:SF2">
    <property type="entry name" value="ALANINE AND ARGININE-RICH DOMAIN-CONTAINING PROTEIN"/>
    <property type="match status" value="1"/>
</dbReference>
<sequence length="235" mass="25165">MREAEPRPGQGSVPKREKRLSSPLSSPTFFGMTSGVGGGEDVLFFPLKKRSRAGQGLGNKRPGLGGGGGGDEEERRALVAGVRLAAEICAPSLQFPASLPDDRARLMEPTRASAEQAACEEAFCSSLLDDIKQRLLHAFRGPGGAAAPQQLLMPSRPAAPCKGRGVEVAREEARRAHVEGTIAWLRVELLEMKSQNHKLAKTLLDLSMEIQRLRNEADVPTALESKALSFAASSE</sequence>
<dbReference type="EMBL" id="OX395132">
    <property type="protein sequence ID" value="CAI5779078.1"/>
    <property type="molecule type" value="Genomic_DNA"/>
</dbReference>
<organism evidence="2 3">
    <name type="scientific">Podarcis lilfordi</name>
    <name type="common">Lilford's wall lizard</name>
    <dbReference type="NCBI Taxonomy" id="74358"/>
    <lineage>
        <taxon>Eukaryota</taxon>
        <taxon>Metazoa</taxon>
        <taxon>Chordata</taxon>
        <taxon>Craniata</taxon>
        <taxon>Vertebrata</taxon>
        <taxon>Euteleostomi</taxon>
        <taxon>Lepidosauria</taxon>
        <taxon>Squamata</taxon>
        <taxon>Bifurcata</taxon>
        <taxon>Unidentata</taxon>
        <taxon>Episquamata</taxon>
        <taxon>Laterata</taxon>
        <taxon>Lacertibaenia</taxon>
        <taxon>Lacertidae</taxon>
        <taxon>Podarcis</taxon>
    </lineage>
</organism>
<evidence type="ECO:0000313" key="2">
    <source>
        <dbReference type="EMBL" id="CAI5779078.1"/>
    </source>
</evidence>
<dbReference type="PANTHER" id="PTHR32289">
    <property type="entry name" value="PROTEIN FAM167A"/>
    <property type="match status" value="1"/>
</dbReference>
<dbReference type="Proteomes" id="UP001178461">
    <property type="component" value="Chromosome 7"/>
</dbReference>
<proteinExistence type="predicted"/>
<protein>
    <submittedName>
        <fullName evidence="2">Uncharacterized protein</fullName>
    </submittedName>
</protein>
<accession>A0AA35PBD5</accession>
<evidence type="ECO:0000313" key="3">
    <source>
        <dbReference type="Proteomes" id="UP001178461"/>
    </source>
</evidence>
<gene>
    <name evidence="2" type="ORF">PODLI_1B005871</name>
</gene>
<dbReference type="AlphaFoldDB" id="A0AA35PBD5"/>
<reference evidence="2" key="1">
    <citation type="submission" date="2022-12" db="EMBL/GenBank/DDBJ databases">
        <authorList>
            <person name="Alioto T."/>
            <person name="Alioto T."/>
            <person name="Gomez Garrido J."/>
        </authorList>
    </citation>
    <scope>NUCLEOTIDE SEQUENCE</scope>
</reference>
<keyword evidence="3" id="KW-1185">Reference proteome</keyword>
<name>A0AA35PBD5_9SAUR</name>
<evidence type="ECO:0000256" key="1">
    <source>
        <dbReference type="SAM" id="MobiDB-lite"/>
    </source>
</evidence>
<feature type="region of interest" description="Disordered" evidence="1">
    <location>
        <begin position="1"/>
        <end position="32"/>
    </location>
</feature>
<dbReference type="InterPro" id="IPR051771">
    <property type="entry name" value="FAM167_domain"/>
</dbReference>